<accession>A0A2V3VG38</accession>
<sequence>MSGSFADLHAAHIRLCILRLLADAPGYFANDSILHQSVEAHGLVCTRDQMRGHLTWLEEQRLITILRPGASTVMVATLSERGGDVAAGKSHAPGVQKPSPGTAV</sequence>
<dbReference type="EMBL" id="QJJM01000001">
    <property type="protein sequence ID" value="PXW79005.1"/>
    <property type="molecule type" value="Genomic_DNA"/>
</dbReference>
<feature type="region of interest" description="Disordered" evidence="1">
    <location>
        <begin position="84"/>
        <end position="104"/>
    </location>
</feature>
<evidence type="ECO:0000313" key="2">
    <source>
        <dbReference type="EMBL" id="PXW79005.1"/>
    </source>
</evidence>
<evidence type="ECO:0000256" key="1">
    <source>
        <dbReference type="SAM" id="MobiDB-lite"/>
    </source>
</evidence>
<evidence type="ECO:0000313" key="3">
    <source>
        <dbReference type="Proteomes" id="UP000248014"/>
    </source>
</evidence>
<reference evidence="2 3" key="1">
    <citation type="submission" date="2018-05" db="EMBL/GenBank/DDBJ databases">
        <title>Genomic Encyclopedia of Type Strains, Phase IV (KMG-IV): sequencing the most valuable type-strain genomes for metagenomic binning, comparative biology and taxonomic classification.</title>
        <authorList>
            <person name="Goeker M."/>
        </authorList>
    </citation>
    <scope>NUCLEOTIDE SEQUENCE [LARGE SCALE GENOMIC DNA]</scope>
    <source>
        <strain evidence="2 3">DSM 3183</strain>
    </source>
</reference>
<evidence type="ECO:0008006" key="4">
    <source>
        <dbReference type="Google" id="ProtNLM"/>
    </source>
</evidence>
<organism evidence="2 3">
    <name type="scientific">Blastomonas natatoria</name>
    <dbReference type="NCBI Taxonomy" id="34015"/>
    <lineage>
        <taxon>Bacteria</taxon>
        <taxon>Pseudomonadati</taxon>
        <taxon>Pseudomonadota</taxon>
        <taxon>Alphaproteobacteria</taxon>
        <taxon>Sphingomonadales</taxon>
        <taxon>Sphingomonadaceae</taxon>
        <taxon>Blastomonas</taxon>
    </lineage>
</organism>
<gene>
    <name evidence="2" type="ORF">C7451_10167</name>
</gene>
<dbReference type="RefSeq" id="WP_110296998.1">
    <property type="nucleotide sequence ID" value="NZ_QJJM01000001.1"/>
</dbReference>
<dbReference type="Proteomes" id="UP000248014">
    <property type="component" value="Unassembled WGS sequence"/>
</dbReference>
<dbReference type="OrthoDB" id="7855192at2"/>
<dbReference type="AlphaFoldDB" id="A0A2V3VG38"/>
<protein>
    <recommendedName>
        <fullName evidence="4">ArsR family transcriptional regulator</fullName>
    </recommendedName>
</protein>
<keyword evidence="3" id="KW-1185">Reference proteome</keyword>
<name>A0A2V3VG38_9SPHN</name>
<comment type="caution">
    <text evidence="2">The sequence shown here is derived from an EMBL/GenBank/DDBJ whole genome shotgun (WGS) entry which is preliminary data.</text>
</comment>
<proteinExistence type="predicted"/>